<keyword evidence="3" id="KW-0479">Metal-binding</keyword>
<keyword evidence="2" id="KW-0645">Protease</keyword>
<dbReference type="Gene3D" id="3.40.630.10">
    <property type="entry name" value="Zn peptidases"/>
    <property type="match status" value="1"/>
</dbReference>
<sequence length="478" mass="52000">MTAPDRLIPHAPDDIDVVSLARTMIRYDTSHNGEGADTLPLVRTLDRIWRHAGVATEIIPTPKPGNVHFLARIKGTGERAPLLVLSHSDVVSAHPEDWQHPPFAADISDGFLWGRGSLDMKGAGAAFMNALLRHVREGALFDRDIIFLSDCDEEGGWYGTRWLTEHHWDRVAAGAVLTEGGWMLAQQEGSTPMLASLSCVDRAFGAVRLTASGTATHSSRPLPDSALARLAAAVHAVSRARTPVVLTPLNRDYFAALAQGTRDPELAAAVRRLLDAEDASEEAKLEAAAEEVLSRSPYPGLHNALLRATIAFVSQDGGLRANVIPRRASALLQLRFTPGGQSPQELLDHIGKVIVDYPGIRMELVGPPGEHSADTLARWNRDWNARPSPIDSDVFTAWRRAVALTHPGVPTVPAMFEAGTSGKPWQDRGIPVYGTYPYLVDNPTLTAMHGDDERVSVVALRQGAELLYRMFGAFVVHR</sequence>
<evidence type="ECO:0000313" key="8">
    <source>
        <dbReference type="Proteomes" id="UP000053260"/>
    </source>
</evidence>
<dbReference type="GO" id="GO:0046872">
    <property type="term" value="F:metal ion binding"/>
    <property type="evidence" value="ECO:0007669"/>
    <property type="project" value="UniProtKB-KW"/>
</dbReference>
<dbReference type="GO" id="GO:0008233">
    <property type="term" value="F:peptidase activity"/>
    <property type="evidence" value="ECO:0007669"/>
    <property type="project" value="UniProtKB-KW"/>
</dbReference>
<dbReference type="Gene3D" id="3.30.70.360">
    <property type="match status" value="1"/>
</dbReference>
<evidence type="ECO:0000256" key="3">
    <source>
        <dbReference type="ARBA" id="ARBA00022723"/>
    </source>
</evidence>
<dbReference type="SUPFAM" id="SSF53187">
    <property type="entry name" value="Zn-dependent exopeptidases"/>
    <property type="match status" value="1"/>
</dbReference>
<dbReference type="EMBL" id="LMXB01000117">
    <property type="protein sequence ID" value="KUO15296.1"/>
    <property type="molecule type" value="Genomic_DNA"/>
</dbReference>
<comment type="similarity">
    <text evidence="1">Belongs to the peptidase M20A family.</text>
</comment>
<keyword evidence="4" id="KW-0378">Hydrolase</keyword>
<dbReference type="Pfam" id="PF01546">
    <property type="entry name" value="Peptidase_M20"/>
    <property type="match status" value="1"/>
</dbReference>
<protein>
    <recommendedName>
        <fullName evidence="6">Peptidase M20 dimerisation domain-containing protein</fullName>
    </recommendedName>
</protein>
<evidence type="ECO:0000256" key="2">
    <source>
        <dbReference type="ARBA" id="ARBA00022670"/>
    </source>
</evidence>
<evidence type="ECO:0000313" key="7">
    <source>
        <dbReference type="EMBL" id="KUO15296.1"/>
    </source>
</evidence>
<dbReference type="Pfam" id="PF07687">
    <property type="entry name" value="M20_dimer"/>
    <property type="match status" value="1"/>
</dbReference>
<dbReference type="RefSeq" id="WP_067033444.1">
    <property type="nucleotide sequence ID" value="NZ_KQ949119.1"/>
</dbReference>
<name>A0A101UR69_9ACTN</name>
<evidence type="ECO:0000256" key="5">
    <source>
        <dbReference type="ARBA" id="ARBA00022833"/>
    </source>
</evidence>
<dbReference type="OrthoDB" id="7055905at2"/>
<accession>A0A101UR69</accession>
<dbReference type="InterPro" id="IPR011650">
    <property type="entry name" value="Peptidase_M20_dimer"/>
</dbReference>
<evidence type="ECO:0000256" key="4">
    <source>
        <dbReference type="ARBA" id="ARBA00022801"/>
    </source>
</evidence>
<dbReference type="InterPro" id="IPR001261">
    <property type="entry name" value="ArgE/DapE_CS"/>
</dbReference>
<dbReference type="Gene3D" id="1.10.150.900">
    <property type="match status" value="1"/>
</dbReference>
<dbReference type="InterPro" id="IPR047177">
    <property type="entry name" value="Pept_M20A"/>
</dbReference>
<feature type="domain" description="Peptidase M20 dimerisation" evidence="6">
    <location>
        <begin position="206"/>
        <end position="350"/>
    </location>
</feature>
<dbReference type="STRING" id="909626.AQJ91_42125"/>
<evidence type="ECO:0000256" key="1">
    <source>
        <dbReference type="ARBA" id="ARBA00006247"/>
    </source>
</evidence>
<comment type="caution">
    <text evidence="7">The sequence shown here is derived from an EMBL/GenBank/DDBJ whole genome shotgun (WGS) entry which is preliminary data.</text>
</comment>
<keyword evidence="5" id="KW-0862">Zinc</keyword>
<dbReference type="PROSITE" id="PS00758">
    <property type="entry name" value="ARGE_DAPE_CPG2_1"/>
    <property type="match status" value="1"/>
</dbReference>
<organism evidence="7 8">
    <name type="scientific">Streptomyces dysideae</name>
    <dbReference type="NCBI Taxonomy" id="909626"/>
    <lineage>
        <taxon>Bacteria</taxon>
        <taxon>Bacillati</taxon>
        <taxon>Actinomycetota</taxon>
        <taxon>Actinomycetes</taxon>
        <taxon>Kitasatosporales</taxon>
        <taxon>Streptomycetaceae</taxon>
        <taxon>Streptomyces</taxon>
    </lineage>
</organism>
<keyword evidence="8" id="KW-1185">Reference proteome</keyword>
<dbReference type="InterPro" id="IPR002933">
    <property type="entry name" value="Peptidase_M20"/>
</dbReference>
<reference evidence="7 8" key="1">
    <citation type="submission" date="2015-10" db="EMBL/GenBank/DDBJ databases">
        <title>Draft genome sequence of Streptomyces sp. RV15, isolated from a marine sponge.</title>
        <authorList>
            <person name="Ruckert C."/>
            <person name="Abdelmohsen U.R."/>
            <person name="Winkler A."/>
            <person name="Hentschel U."/>
            <person name="Kalinowski J."/>
            <person name="Kampfer P."/>
            <person name="Glaeser S."/>
        </authorList>
    </citation>
    <scope>NUCLEOTIDE SEQUENCE [LARGE SCALE GENOMIC DNA]</scope>
    <source>
        <strain evidence="7 8">RV15</strain>
    </source>
</reference>
<dbReference type="PANTHER" id="PTHR45962:SF1">
    <property type="entry name" value="N-FATTY-ACYL-AMINO ACID SYNTHASE_HYDROLASE PM20D1"/>
    <property type="match status" value="1"/>
</dbReference>
<evidence type="ECO:0000259" key="6">
    <source>
        <dbReference type="Pfam" id="PF07687"/>
    </source>
</evidence>
<dbReference type="Proteomes" id="UP000053260">
    <property type="component" value="Unassembled WGS sequence"/>
</dbReference>
<proteinExistence type="inferred from homology"/>
<gene>
    <name evidence="7" type="ORF">AQJ91_42125</name>
</gene>
<dbReference type="AlphaFoldDB" id="A0A101UR69"/>
<dbReference type="PANTHER" id="PTHR45962">
    <property type="entry name" value="N-FATTY-ACYL-AMINO ACID SYNTHASE/HYDROLASE PM20D1"/>
    <property type="match status" value="1"/>
</dbReference>
<dbReference type="GO" id="GO:0006508">
    <property type="term" value="P:proteolysis"/>
    <property type="evidence" value="ECO:0007669"/>
    <property type="project" value="UniProtKB-KW"/>
</dbReference>